<comment type="caution">
    <text evidence="1">The sequence shown here is derived from an EMBL/GenBank/DDBJ whole genome shotgun (WGS) entry which is preliminary data.</text>
</comment>
<protein>
    <submittedName>
        <fullName evidence="1">Uncharacterized protein</fullName>
    </submittedName>
</protein>
<accession>A0ABU3WD83</accession>
<dbReference type="RefSeq" id="WP_317082369.1">
    <property type="nucleotide sequence ID" value="NZ_JASVDY010000001.1"/>
</dbReference>
<dbReference type="EMBL" id="JASVDY010000001">
    <property type="protein sequence ID" value="MDV2468374.1"/>
    <property type="molecule type" value="Genomic_DNA"/>
</dbReference>
<keyword evidence="2" id="KW-1185">Reference proteome</keyword>
<gene>
    <name evidence="1" type="ORF">QR674_05195</name>
</gene>
<evidence type="ECO:0000313" key="2">
    <source>
        <dbReference type="Proteomes" id="UP001278188"/>
    </source>
</evidence>
<dbReference type="Proteomes" id="UP001278188">
    <property type="component" value="Unassembled WGS sequence"/>
</dbReference>
<sequence length="120" mass="13910">MDSKDFIASVNKDIIETNMEIYTNLFQRLVTKDINEIKDPNWRKAQTLFNSLTSEQRDILFSIMRNAMVATTSKFLGVLDGSCYFGQGEEFLLYEKNNSIPLNIDLQDLFLAEEELKTQK</sequence>
<reference evidence="1 2" key="1">
    <citation type="submission" date="2023-06" db="EMBL/GenBank/DDBJ databases">
        <title>Genomic Analysis of Acinetobacter Strains Recovered from South Australian Aquatic Samples provides Insights into the Circulation of Antibiotic Resistance determinants in the Environment.</title>
        <authorList>
            <person name="Tobin L."/>
            <person name="Jarocki V.M."/>
            <person name="Kenyon J."/>
            <person name="Drigo B."/>
            <person name="Donner E."/>
            <person name="Djordjevic S.P."/>
            <person name="Hamidian M."/>
        </authorList>
    </citation>
    <scope>NUCLEOTIDE SEQUENCE [LARGE SCALE GENOMIC DNA]</scope>
    <source>
        <strain evidence="1 2">SAAc652</strain>
    </source>
</reference>
<evidence type="ECO:0000313" key="1">
    <source>
        <dbReference type="EMBL" id="MDV2468374.1"/>
    </source>
</evidence>
<organism evidence="1 2">
    <name type="scientific">Acinetobacter chinensis</name>
    <dbReference type="NCBI Taxonomy" id="2004650"/>
    <lineage>
        <taxon>Bacteria</taxon>
        <taxon>Pseudomonadati</taxon>
        <taxon>Pseudomonadota</taxon>
        <taxon>Gammaproteobacteria</taxon>
        <taxon>Moraxellales</taxon>
        <taxon>Moraxellaceae</taxon>
        <taxon>Acinetobacter</taxon>
    </lineage>
</organism>
<proteinExistence type="predicted"/>
<name>A0ABU3WD83_9GAMM</name>